<reference evidence="1 2" key="1">
    <citation type="submission" date="2020-04" db="EMBL/GenBank/DDBJ databases">
        <title>Description of novel Gluconacetobacter.</title>
        <authorList>
            <person name="Sombolestani A."/>
        </authorList>
    </citation>
    <scope>NUCLEOTIDE SEQUENCE [LARGE SCALE GENOMIC DNA]</scope>
    <source>
        <strain evidence="1 2">LMG 22058</strain>
    </source>
</reference>
<sequence length="138" mass="15444">MPAIERYDGVMWRTLRAALAELSQAARQSVNVWFLSARYGFRQAEMPISFYEDRLTPKRANELLHLPTSNHVAFATEALAASRILLAGGAVYREAMRRAIGRQFGISETDGGGIGYHRQQLREWLAMGTARPAPRPAI</sequence>
<proteinExistence type="predicted"/>
<comment type="caution">
    <text evidence="1">The sequence shown here is derived from an EMBL/GenBank/DDBJ whole genome shotgun (WGS) entry which is preliminary data.</text>
</comment>
<dbReference type="Proteomes" id="UP000530320">
    <property type="component" value="Unassembled WGS sequence"/>
</dbReference>
<dbReference type="RefSeq" id="WP_183010569.1">
    <property type="nucleotide sequence ID" value="NZ_JABEQP010000026.1"/>
</dbReference>
<name>A0A7W4K3D5_9PROT</name>
<organism evidence="1 2">
    <name type="scientific">Gluconacetobacter dulcium</name>
    <dbReference type="NCBI Taxonomy" id="2729096"/>
    <lineage>
        <taxon>Bacteria</taxon>
        <taxon>Pseudomonadati</taxon>
        <taxon>Pseudomonadota</taxon>
        <taxon>Alphaproteobacteria</taxon>
        <taxon>Acetobacterales</taxon>
        <taxon>Acetobacteraceae</taxon>
        <taxon>Gluconacetobacter</taxon>
    </lineage>
</organism>
<evidence type="ECO:0000313" key="2">
    <source>
        <dbReference type="Proteomes" id="UP000530320"/>
    </source>
</evidence>
<gene>
    <name evidence="1" type="ORF">HLH44_19855</name>
</gene>
<evidence type="ECO:0000313" key="1">
    <source>
        <dbReference type="EMBL" id="MBB2199655.1"/>
    </source>
</evidence>
<accession>A0A7W4K3D5</accession>
<dbReference type="EMBL" id="JABEQP010000026">
    <property type="protein sequence ID" value="MBB2199655.1"/>
    <property type="molecule type" value="Genomic_DNA"/>
</dbReference>
<protein>
    <submittedName>
        <fullName evidence="1">Uncharacterized protein</fullName>
    </submittedName>
</protein>
<dbReference type="AlphaFoldDB" id="A0A7W4K3D5"/>